<reference evidence="3" key="1">
    <citation type="submission" date="2019-08" db="EMBL/GenBank/DDBJ databases">
        <title>The genome of the North American firefly Photinus pyralis.</title>
        <authorList>
            <consortium name="Photinus pyralis genome working group"/>
            <person name="Fallon T.R."/>
            <person name="Sander Lower S.E."/>
            <person name="Weng J.-K."/>
        </authorList>
    </citation>
    <scope>NUCLEOTIDE SEQUENCE</scope>
    <source>
        <strain evidence="3">TRF0915ILg1</strain>
        <tissue evidence="3">Whole body</tissue>
    </source>
</reference>
<dbReference type="Proteomes" id="UP000801492">
    <property type="component" value="Unassembled WGS sequence"/>
</dbReference>
<evidence type="ECO:0000313" key="3">
    <source>
        <dbReference type="EMBL" id="KAF2893832.1"/>
    </source>
</evidence>
<dbReference type="GO" id="GO:0005634">
    <property type="term" value="C:nucleus"/>
    <property type="evidence" value="ECO:0007669"/>
    <property type="project" value="UniProtKB-SubCell"/>
</dbReference>
<evidence type="ECO:0000256" key="2">
    <source>
        <dbReference type="SAM" id="MobiDB-lite"/>
    </source>
</evidence>
<dbReference type="SUPFAM" id="SSF46689">
    <property type="entry name" value="Homeodomain-like"/>
    <property type="match status" value="1"/>
</dbReference>
<evidence type="ECO:0000313" key="4">
    <source>
        <dbReference type="Proteomes" id="UP000801492"/>
    </source>
</evidence>
<proteinExistence type="predicted"/>
<feature type="compositionally biased region" description="Basic and acidic residues" evidence="2">
    <location>
        <begin position="209"/>
        <end position="245"/>
    </location>
</feature>
<accession>A0A8K0G9N0</accession>
<organism evidence="3 4">
    <name type="scientific">Ignelater luminosus</name>
    <name type="common">Cucubano</name>
    <name type="synonym">Pyrophorus luminosus</name>
    <dbReference type="NCBI Taxonomy" id="2038154"/>
    <lineage>
        <taxon>Eukaryota</taxon>
        <taxon>Metazoa</taxon>
        <taxon>Ecdysozoa</taxon>
        <taxon>Arthropoda</taxon>
        <taxon>Hexapoda</taxon>
        <taxon>Insecta</taxon>
        <taxon>Pterygota</taxon>
        <taxon>Neoptera</taxon>
        <taxon>Endopterygota</taxon>
        <taxon>Coleoptera</taxon>
        <taxon>Polyphaga</taxon>
        <taxon>Elateriformia</taxon>
        <taxon>Elateroidea</taxon>
        <taxon>Elateridae</taxon>
        <taxon>Agrypninae</taxon>
        <taxon>Pyrophorini</taxon>
        <taxon>Ignelater</taxon>
    </lineage>
</organism>
<comment type="subcellular location">
    <subcellularLocation>
        <location evidence="1">Nucleus</location>
    </subcellularLocation>
</comment>
<gene>
    <name evidence="3" type="ORF">ILUMI_12335</name>
</gene>
<dbReference type="AlphaFoldDB" id="A0A8K0G9N0"/>
<keyword evidence="4" id="KW-1185">Reference proteome</keyword>
<sequence>MIKKYDEKKQQRALQEIKSGNSKKAVSVKYGIPRSTLQFRLGPKFTKMKFGHHPYLTKDEEQVLIDWILESHRTGFRACGLQPWNPNSIDFSKCLGKEFNKINESVSNNTQDKFSKSQNIIGYEEFFKIVGNRKIEAGNMLECSNTKFKGTPSKTDKNLEPLNVLNHELTLSLPSQDTNMEKEEKPHKSVSVDDTGPFTSTENLGHVYNEQKDGLKELERKKDHKTSHIEAKGKLSKEQKMDPLKTLKSSGINNDLQEQTSSHVLVKAPDKYHIRRLFSSDDSPKKPAEVPQNNISVQTGKLPDLKQ</sequence>
<evidence type="ECO:0008006" key="5">
    <source>
        <dbReference type="Google" id="ProtNLM"/>
    </source>
</evidence>
<dbReference type="EMBL" id="VTPC01007620">
    <property type="protein sequence ID" value="KAF2893832.1"/>
    <property type="molecule type" value="Genomic_DNA"/>
</dbReference>
<dbReference type="Gene3D" id="1.10.10.60">
    <property type="entry name" value="Homeodomain-like"/>
    <property type="match status" value="1"/>
</dbReference>
<evidence type="ECO:0000256" key="1">
    <source>
        <dbReference type="ARBA" id="ARBA00004123"/>
    </source>
</evidence>
<feature type="region of interest" description="Disordered" evidence="2">
    <location>
        <begin position="171"/>
        <end position="307"/>
    </location>
</feature>
<dbReference type="OrthoDB" id="6756758at2759"/>
<name>A0A8K0G9N0_IGNLU</name>
<feature type="compositionally biased region" description="Basic and acidic residues" evidence="2">
    <location>
        <begin position="179"/>
        <end position="191"/>
    </location>
</feature>
<feature type="compositionally biased region" description="Polar residues" evidence="2">
    <location>
        <begin position="247"/>
        <end position="263"/>
    </location>
</feature>
<protein>
    <recommendedName>
        <fullName evidence="5">HTH psq-type domain-containing protein</fullName>
    </recommendedName>
</protein>
<dbReference type="InterPro" id="IPR009057">
    <property type="entry name" value="Homeodomain-like_sf"/>
</dbReference>
<comment type="caution">
    <text evidence="3">The sequence shown here is derived from an EMBL/GenBank/DDBJ whole genome shotgun (WGS) entry which is preliminary data.</text>
</comment>
<feature type="compositionally biased region" description="Basic and acidic residues" evidence="2">
    <location>
        <begin position="268"/>
        <end position="288"/>
    </location>
</feature>